<accession>A0ACB9L075</accession>
<dbReference type="Proteomes" id="UP001057402">
    <property type="component" value="Chromosome 12"/>
</dbReference>
<name>A0ACB9L075_9MYRT</name>
<organism evidence="1 2">
    <name type="scientific">Melastoma candidum</name>
    <dbReference type="NCBI Taxonomy" id="119954"/>
    <lineage>
        <taxon>Eukaryota</taxon>
        <taxon>Viridiplantae</taxon>
        <taxon>Streptophyta</taxon>
        <taxon>Embryophyta</taxon>
        <taxon>Tracheophyta</taxon>
        <taxon>Spermatophyta</taxon>
        <taxon>Magnoliopsida</taxon>
        <taxon>eudicotyledons</taxon>
        <taxon>Gunneridae</taxon>
        <taxon>Pentapetalae</taxon>
        <taxon>rosids</taxon>
        <taxon>malvids</taxon>
        <taxon>Myrtales</taxon>
        <taxon>Melastomataceae</taxon>
        <taxon>Melastomatoideae</taxon>
        <taxon>Melastomateae</taxon>
        <taxon>Melastoma</taxon>
    </lineage>
</organism>
<sequence length="424" mass="46905">MSIPNGNSNFSANMAPPPNHGSLSMVIINENEGFAVANDARPSGPDAETIIDYSKKLQDELQALAEKIKLHEENIKTRRTEKDELDDSILEKQVSLGKYYSSTPASTRNDRASYIGGEEQILNHGESAAAILCQLKRHPSAISPLASNKDILGVVATLGRVQDVNLSRLLSEYVGVETMLAIVCKTGAAVKDLEDYGKDGTIDKNAGIHGFSAYMGRALTGRFLAFCLENLRPYVGGFVPEDPQRRLQILKPRLPNGECPPGFLDFAVNMIDVDATHLLCLTSSGYGLRETLFYHLFSRTQVYRTRAEMLSARPLISEGAISLDGGIIRSSGVNLLGNRQDVDVHFPSPSAARETPANYQELQEKVTDLKSRREKVLEDLQKERQLLDHVKLNFEQKKQEFVKFVACSSAYAAQQIRRDPLTPR</sequence>
<comment type="caution">
    <text evidence="1">The sequence shown here is derived from an EMBL/GenBank/DDBJ whole genome shotgun (WGS) entry which is preliminary data.</text>
</comment>
<evidence type="ECO:0000313" key="2">
    <source>
        <dbReference type="Proteomes" id="UP001057402"/>
    </source>
</evidence>
<keyword evidence="2" id="KW-1185">Reference proteome</keyword>
<dbReference type="EMBL" id="CM042891">
    <property type="protein sequence ID" value="KAI4302885.1"/>
    <property type="molecule type" value="Genomic_DNA"/>
</dbReference>
<reference evidence="2" key="1">
    <citation type="journal article" date="2023" name="Front. Plant Sci.">
        <title>Chromosomal-level genome assembly of Melastoma candidum provides insights into trichome evolution.</title>
        <authorList>
            <person name="Zhong Y."/>
            <person name="Wu W."/>
            <person name="Sun C."/>
            <person name="Zou P."/>
            <person name="Liu Y."/>
            <person name="Dai S."/>
            <person name="Zhou R."/>
        </authorList>
    </citation>
    <scope>NUCLEOTIDE SEQUENCE [LARGE SCALE GENOMIC DNA]</scope>
</reference>
<gene>
    <name evidence="1" type="ORF">MLD38_038583</name>
</gene>
<evidence type="ECO:0000313" key="1">
    <source>
        <dbReference type="EMBL" id="KAI4302885.1"/>
    </source>
</evidence>
<protein>
    <submittedName>
        <fullName evidence="1">Uncharacterized protein</fullName>
    </submittedName>
</protein>
<proteinExistence type="predicted"/>